<keyword evidence="3 5" id="KW-0863">Zinc-finger</keyword>
<dbReference type="Gene3D" id="3.30.160.60">
    <property type="entry name" value="Classic Zinc Finger"/>
    <property type="match status" value="3"/>
</dbReference>
<keyword evidence="2" id="KW-0677">Repeat</keyword>
<organism evidence="7 8">
    <name type="scientific">Tolypocladium paradoxum</name>
    <dbReference type="NCBI Taxonomy" id="94208"/>
    <lineage>
        <taxon>Eukaryota</taxon>
        <taxon>Fungi</taxon>
        <taxon>Dikarya</taxon>
        <taxon>Ascomycota</taxon>
        <taxon>Pezizomycotina</taxon>
        <taxon>Sordariomycetes</taxon>
        <taxon>Hypocreomycetidae</taxon>
        <taxon>Hypocreales</taxon>
        <taxon>Ophiocordycipitaceae</taxon>
        <taxon>Tolypocladium</taxon>
    </lineage>
</organism>
<evidence type="ECO:0000256" key="1">
    <source>
        <dbReference type="ARBA" id="ARBA00022723"/>
    </source>
</evidence>
<evidence type="ECO:0000256" key="2">
    <source>
        <dbReference type="ARBA" id="ARBA00022737"/>
    </source>
</evidence>
<evidence type="ECO:0000256" key="5">
    <source>
        <dbReference type="PROSITE-ProRule" id="PRU00042"/>
    </source>
</evidence>
<gene>
    <name evidence="7" type="ORF">TPAR_04355</name>
</gene>
<dbReference type="PANTHER" id="PTHR24379">
    <property type="entry name" value="KRAB AND ZINC FINGER DOMAIN-CONTAINING"/>
    <property type="match status" value="1"/>
</dbReference>
<name>A0A2S4KZ50_9HYPO</name>
<dbReference type="SMART" id="SM00355">
    <property type="entry name" value="ZnF_C2H2"/>
    <property type="match status" value="7"/>
</dbReference>
<dbReference type="STRING" id="94208.A0A2S4KZ50"/>
<dbReference type="GO" id="GO:0005634">
    <property type="term" value="C:nucleus"/>
    <property type="evidence" value="ECO:0007669"/>
    <property type="project" value="TreeGrafter"/>
</dbReference>
<dbReference type="Pfam" id="PF12874">
    <property type="entry name" value="zf-met"/>
    <property type="match status" value="2"/>
</dbReference>
<evidence type="ECO:0000256" key="3">
    <source>
        <dbReference type="ARBA" id="ARBA00022771"/>
    </source>
</evidence>
<dbReference type="InterPro" id="IPR036236">
    <property type="entry name" value="Znf_C2H2_sf"/>
</dbReference>
<evidence type="ECO:0000313" key="7">
    <source>
        <dbReference type="EMBL" id="POR35454.1"/>
    </source>
</evidence>
<evidence type="ECO:0000256" key="4">
    <source>
        <dbReference type="ARBA" id="ARBA00022833"/>
    </source>
</evidence>
<keyword evidence="1" id="KW-0479">Metal-binding</keyword>
<dbReference type="InterPro" id="IPR013087">
    <property type="entry name" value="Znf_C2H2_type"/>
</dbReference>
<dbReference type="PROSITE" id="PS00028">
    <property type="entry name" value="ZINC_FINGER_C2H2_1"/>
    <property type="match status" value="3"/>
</dbReference>
<dbReference type="GO" id="GO:0000977">
    <property type="term" value="F:RNA polymerase II transcription regulatory region sequence-specific DNA binding"/>
    <property type="evidence" value="ECO:0007669"/>
    <property type="project" value="TreeGrafter"/>
</dbReference>
<evidence type="ECO:0000259" key="6">
    <source>
        <dbReference type="PROSITE" id="PS50157"/>
    </source>
</evidence>
<dbReference type="PANTHER" id="PTHR24379:SF127">
    <property type="entry name" value="BLOODY FINGERS-RELATED"/>
    <property type="match status" value="1"/>
</dbReference>
<accession>A0A2S4KZ50</accession>
<dbReference type="SUPFAM" id="SSF57667">
    <property type="entry name" value="beta-beta-alpha zinc fingers"/>
    <property type="match status" value="1"/>
</dbReference>
<dbReference type="GO" id="GO:0008270">
    <property type="term" value="F:zinc ion binding"/>
    <property type="evidence" value="ECO:0007669"/>
    <property type="project" value="UniProtKB-KW"/>
</dbReference>
<comment type="caution">
    <text evidence="7">The sequence shown here is derived from an EMBL/GenBank/DDBJ whole genome shotgun (WGS) entry which is preliminary data.</text>
</comment>
<dbReference type="Proteomes" id="UP000237481">
    <property type="component" value="Unassembled WGS sequence"/>
</dbReference>
<evidence type="ECO:0000313" key="8">
    <source>
        <dbReference type="Proteomes" id="UP000237481"/>
    </source>
</evidence>
<feature type="domain" description="C2H2-type" evidence="6">
    <location>
        <begin position="88"/>
        <end position="117"/>
    </location>
</feature>
<keyword evidence="4" id="KW-0862">Zinc</keyword>
<dbReference type="EMBL" id="PKSG01000444">
    <property type="protein sequence ID" value="POR35454.1"/>
    <property type="molecule type" value="Genomic_DNA"/>
</dbReference>
<dbReference type="GO" id="GO:0000981">
    <property type="term" value="F:DNA-binding transcription factor activity, RNA polymerase II-specific"/>
    <property type="evidence" value="ECO:0007669"/>
    <property type="project" value="TreeGrafter"/>
</dbReference>
<proteinExistence type="predicted"/>
<feature type="domain" description="C2H2-type" evidence="6">
    <location>
        <begin position="190"/>
        <end position="214"/>
    </location>
</feature>
<reference evidence="7 8" key="1">
    <citation type="submission" date="2018-01" db="EMBL/GenBank/DDBJ databases">
        <title>Harnessing the power of phylogenomics to disentangle the directionality and signatures of interkingdom host jumping in the parasitic fungal genus Tolypocladium.</title>
        <authorList>
            <person name="Quandt C.A."/>
            <person name="Patterson W."/>
            <person name="Spatafora J.W."/>
        </authorList>
    </citation>
    <scope>NUCLEOTIDE SEQUENCE [LARGE SCALE GENOMIC DNA]</scope>
    <source>
        <strain evidence="7 8">NRBC 100945</strain>
    </source>
</reference>
<dbReference type="AlphaFoldDB" id="A0A2S4KZ50"/>
<sequence>MGRSYDFECGTCGKTFPAGWQARENHCNATGHSEPDYECDSCPRWFNSEEAREQHMDATGHWCFECACCDDTWSTEEELIDHEHEDHLYCSDCDRFFQHFNGLQQHLNSRAHRSYQVECPYCRNGYSSAGGLTNHLESGGCPDAPRLGRDQIYELVRSKDPNGLISKNLIGWTGSYRYEATEKTWNGYAYECYLCHRTFRLLSALNQHLESPMHQQPLYHCPNRRCRMDFKSLGGIINHLESEACGCTRFEVIQRTIGDYFTGNRHISF</sequence>
<keyword evidence="8" id="KW-1185">Reference proteome</keyword>
<dbReference type="PROSITE" id="PS50157">
    <property type="entry name" value="ZINC_FINGER_C2H2_2"/>
    <property type="match status" value="2"/>
</dbReference>
<protein>
    <recommendedName>
        <fullName evidence="6">C2H2-type domain-containing protein</fullName>
    </recommendedName>
</protein>
<dbReference type="OrthoDB" id="6077919at2759"/>